<keyword evidence="9" id="KW-1185">Reference proteome</keyword>
<evidence type="ECO:0000256" key="3">
    <source>
        <dbReference type="ARBA" id="ARBA00022989"/>
    </source>
</evidence>
<dbReference type="PANTHER" id="PTHR12911:SF8">
    <property type="entry name" value="KLAROID PROTEIN-RELATED"/>
    <property type="match status" value="1"/>
</dbReference>
<evidence type="ECO:0000313" key="9">
    <source>
        <dbReference type="Proteomes" id="UP000291343"/>
    </source>
</evidence>
<evidence type="ECO:0000256" key="1">
    <source>
        <dbReference type="ARBA" id="ARBA00004370"/>
    </source>
</evidence>
<dbReference type="GO" id="GO:0034993">
    <property type="term" value="C:meiotic nuclear membrane microtubule tethering complex"/>
    <property type="evidence" value="ECO:0007669"/>
    <property type="project" value="TreeGrafter"/>
</dbReference>
<evidence type="ECO:0000313" key="8">
    <source>
        <dbReference type="EMBL" id="RZF34621.1"/>
    </source>
</evidence>
<name>A0A482WN67_LAOST</name>
<dbReference type="Gene3D" id="2.60.120.260">
    <property type="entry name" value="Galactose-binding domain-like"/>
    <property type="match status" value="1"/>
</dbReference>
<keyword evidence="4" id="KW-0175">Coiled coil</keyword>
<evidence type="ECO:0000256" key="6">
    <source>
        <dbReference type="SAM" id="Phobius"/>
    </source>
</evidence>
<dbReference type="InterPro" id="IPR045119">
    <property type="entry name" value="SUN1-5"/>
</dbReference>
<feature type="transmembrane region" description="Helical" evidence="6">
    <location>
        <begin position="83"/>
        <end position="102"/>
    </location>
</feature>
<dbReference type="PROSITE" id="PS51469">
    <property type="entry name" value="SUN"/>
    <property type="match status" value="1"/>
</dbReference>
<dbReference type="PANTHER" id="PTHR12911">
    <property type="entry name" value="SAD1/UNC-84-LIKE PROTEIN-RELATED"/>
    <property type="match status" value="1"/>
</dbReference>
<organism evidence="8 9">
    <name type="scientific">Laodelphax striatellus</name>
    <name type="common">Small brown planthopper</name>
    <name type="synonym">Delphax striatella</name>
    <dbReference type="NCBI Taxonomy" id="195883"/>
    <lineage>
        <taxon>Eukaryota</taxon>
        <taxon>Metazoa</taxon>
        <taxon>Ecdysozoa</taxon>
        <taxon>Arthropoda</taxon>
        <taxon>Hexapoda</taxon>
        <taxon>Insecta</taxon>
        <taxon>Pterygota</taxon>
        <taxon>Neoptera</taxon>
        <taxon>Paraneoptera</taxon>
        <taxon>Hemiptera</taxon>
        <taxon>Auchenorrhyncha</taxon>
        <taxon>Fulgoroidea</taxon>
        <taxon>Delphacidae</taxon>
        <taxon>Criomorphinae</taxon>
        <taxon>Laodelphax</taxon>
    </lineage>
</organism>
<keyword evidence="5 6" id="KW-0472">Membrane</keyword>
<dbReference type="FunFam" id="2.60.120.260:FF:000009">
    <property type="entry name" value="SUN domain-containing protein 1 isoform X1"/>
    <property type="match status" value="1"/>
</dbReference>
<dbReference type="InParanoid" id="A0A482WN67"/>
<keyword evidence="3 6" id="KW-1133">Transmembrane helix</keyword>
<keyword evidence="2 6" id="KW-0812">Transmembrane</keyword>
<dbReference type="STRING" id="195883.A0A482WN67"/>
<dbReference type="OrthoDB" id="342281at2759"/>
<evidence type="ECO:0000256" key="2">
    <source>
        <dbReference type="ARBA" id="ARBA00022692"/>
    </source>
</evidence>
<gene>
    <name evidence="8" type="ORF">LSTR_LSTR008646</name>
</gene>
<dbReference type="EMBL" id="QKKF02030869">
    <property type="protein sequence ID" value="RZF34621.1"/>
    <property type="molecule type" value="Genomic_DNA"/>
</dbReference>
<dbReference type="InterPro" id="IPR012919">
    <property type="entry name" value="SUN_dom"/>
</dbReference>
<dbReference type="Proteomes" id="UP000291343">
    <property type="component" value="Unassembled WGS sequence"/>
</dbReference>
<dbReference type="AlphaFoldDB" id="A0A482WN67"/>
<dbReference type="GO" id="GO:0043495">
    <property type="term" value="F:protein-membrane adaptor activity"/>
    <property type="evidence" value="ECO:0007669"/>
    <property type="project" value="TreeGrafter"/>
</dbReference>
<proteinExistence type="predicted"/>
<evidence type="ECO:0000256" key="4">
    <source>
        <dbReference type="ARBA" id="ARBA00023054"/>
    </source>
</evidence>
<protein>
    <recommendedName>
        <fullName evidence="7">SUN domain-containing protein</fullName>
    </recommendedName>
</protein>
<sequence length="626" mass="71410">MSVLPKTDYTYNPTSKWYRKEIAPGIPMIPNMARPPLHPHPPKSSFFSWFTREQTKTRSASTLSSSKYNCVSSSSSETVEVSWYQRVVTTIVTAVTTVWIAVTRSQITTRRMHNVNGVHAQRLKGRQLFHQEANAWWRLPFVWLYKLMMNIFAVDIGILSAVRRTTTRLRSSRTGIELFTLFLLLLPLLLFFGLYRDQFSNHKAFLIETVERTRSGFSSILSAFSDWGSGFYASMVSFWRQSQPTSLNFFDSLIDSISAATSTAGHIPSASAPTSSNPSMSHDQLVAIVEDVVRSLPKQDPNVMLTSEQWRTAVREAVHVYHVENPDKEADIINRRMDTIEKELIDRMTRLEGKLDVLVQTFVTRQTVEDAIKNLTKHFNYQIKIEGEHVMERVFAEITEKVKDDVTKLFHSLIHHNQFELTTPPKEVNLTQVQDYVGEMIERALCLYDADKTGMVDYALESSGGNVLNTRCTESYREGHQTLVLFGFALWPRIANSPRTLIQPGMHPGECWAFSGQEGYVVLQLSSTIKVTGFTVEHIPRSLVAHGRIDSAPKDFSVWGLSDEDDKEGTFLGRYRFQENGKSLQMFKANPVDQPFRVVELKIESNHGNLKYTCLYRFRVHGVPVT</sequence>
<comment type="subcellular location">
    <subcellularLocation>
        <location evidence="1">Membrane</location>
    </subcellularLocation>
</comment>
<feature type="transmembrane region" description="Helical" evidence="6">
    <location>
        <begin position="174"/>
        <end position="195"/>
    </location>
</feature>
<dbReference type="Pfam" id="PF07738">
    <property type="entry name" value="Sad1_UNC"/>
    <property type="match status" value="1"/>
</dbReference>
<dbReference type="SMR" id="A0A482WN67"/>
<dbReference type="FunCoup" id="A0A482WN67">
    <property type="interactions" value="87"/>
</dbReference>
<accession>A0A482WN67</accession>
<comment type="caution">
    <text evidence="8">The sequence shown here is derived from an EMBL/GenBank/DDBJ whole genome shotgun (WGS) entry which is preliminary data.</text>
</comment>
<feature type="domain" description="SUN" evidence="7">
    <location>
        <begin position="464"/>
        <end position="625"/>
    </location>
</feature>
<reference evidence="8 9" key="1">
    <citation type="journal article" date="2017" name="Gigascience">
        <title>Genome sequence of the small brown planthopper, Laodelphax striatellus.</title>
        <authorList>
            <person name="Zhu J."/>
            <person name="Jiang F."/>
            <person name="Wang X."/>
            <person name="Yang P."/>
            <person name="Bao Y."/>
            <person name="Zhao W."/>
            <person name="Wang W."/>
            <person name="Lu H."/>
            <person name="Wang Q."/>
            <person name="Cui N."/>
            <person name="Li J."/>
            <person name="Chen X."/>
            <person name="Luo L."/>
            <person name="Yu J."/>
            <person name="Kang L."/>
            <person name="Cui F."/>
        </authorList>
    </citation>
    <scope>NUCLEOTIDE SEQUENCE [LARGE SCALE GENOMIC DNA]</scope>
    <source>
        <strain evidence="8">Lst14</strain>
    </source>
</reference>
<evidence type="ECO:0000259" key="7">
    <source>
        <dbReference type="PROSITE" id="PS51469"/>
    </source>
</evidence>
<evidence type="ECO:0000256" key="5">
    <source>
        <dbReference type="ARBA" id="ARBA00023136"/>
    </source>
</evidence>